<organism evidence="6 7">
    <name type="scientific">Pichia sorbitophila (strain ATCC MYA-4447 / BCRC 22081 / CBS 7064 / NBRC 10061 / NRRL Y-12695)</name>
    <name type="common">Hybrid yeast</name>
    <dbReference type="NCBI Taxonomy" id="559304"/>
    <lineage>
        <taxon>Eukaryota</taxon>
        <taxon>Fungi</taxon>
        <taxon>Dikarya</taxon>
        <taxon>Ascomycota</taxon>
        <taxon>Saccharomycotina</taxon>
        <taxon>Pichiomycetes</taxon>
        <taxon>Debaryomycetaceae</taxon>
        <taxon>Millerozyma</taxon>
    </lineage>
</organism>
<name>G8YRM1_PICSO</name>
<feature type="compositionally biased region" description="Basic residues" evidence="4">
    <location>
        <begin position="160"/>
        <end position="169"/>
    </location>
</feature>
<feature type="compositionally biased region" description="Basic and acidic residues" evidence="4">
    <location>
        <begin position="134"/>
        <end position="154"/>
    </location>
</feature>
<dbReference type="eggNOG" id="KOG1120">
    <property type="taxonomic scope" value="Eukaryota"/>
</dbReference>
<dbReference type="OrthoDB" id="333486at2759"/>
<dbReference type="Pfam" id="PF01521">
    <property type="entry name" value="Fe-S_biosyn"/>
    <property type="match status" value="1"/>
</dbReference>
<comment type="similarity">
    <text evidence="1">Belongs to the HesB/IscA family.</text>
</comment>
<feature type="region of interest" description="Disordered" evidence="4">
    <location>
        <begin position="60"/>
        <end position="97"/>
    </location>
</feature>
<dbReference type="SUPFAM" id="SSF89360">
    <property type="entry name" value="HesB-like domain"/>
    <property type="match status" value="1"/>
</dbReference>
<evidence type="ECO:0000313" key="6">
    <source>
        <dbReference type="EMBL" id="CCE78208.1"/>
    </source>
</evidence>
<dbReference type="EMBL" id="FO082057">
    <property type="protein sequence ID" value="CCE78208.1"/>
    <property type="molecule type" value="Genomic_DNA"/>
</dbReference>
<dbReference type="InterPro" id="IPR035903">
    <property type="entry name" value="HesB-like_dom_sf"/>
</dbReference>
<dbReference type="PANTHER" id="PTHR10072">
    <property type="entry name" value="IRON-SULFUR CLUSTER ASSEMBLY PROTEIN"/>
    <property type="match status" value="1"/>
</dbReference>
<sequence>MITRRFLLNKLSYTCKRYASDESKRGGKRFMQTIRYSLDNRNGDFYGGLKYPMEGRSRLYEDRTGGSSESASKWSKHTLKLPQTEKGPEENEQAVPVRRSRAARFANKLHKEEGAEKDAKAMEEAKVAEEAKAAQAAKEAKEAEEKRAMEKKQQDATTAKPKKRRTLRPRKALISLTPKAVDHLRQLLDQPEPQLIRIGVQNRGCSGLTYHLEYVTQPGKFDETVEQDGVKVLIDSKALFSIVGSEMDWIDDKLSSRFIFKNPNSKGTCGCGESFMV</sequence>
<dbReference type="InterPro" id="IPR050322">
    <property type="entry name" value="Fe-S_cluster_asmbl/transfer"/>
</dbReference>
<dbReference type="InterPro" id="IPR000361">
    <property type="entry name" value="ATAP_core_dom"/>
</dbReference>
<evidence type="ECO:0000313" key="7">
    <source>
        <dbReference type="Proteomes" id="UP000005222"/>
    </source>
</evidence>
<evidence type="ECO:0000259" key="5">
    <source>
        <dbReference type="Pfam" id="PF01521"/>
    </source>
</evidence>
<dbReference type="Proteomes" id="UP000005222">
    <property type="component" value="Chromosome C"/>
</dbReference>
<dbReference type="GO" id="GO:0016226">
    <property type="term" value="P:iron-sulfur cluster assembly"/>
    <property type="evidence" value="ECO:0007669"/>
    <property type="project" value="InterPro"/>
</dbReference>
<keyword evidence="7" id="KW-1185">Reference proteome</keyword>
<dbReference type="InterPro" id="IPR017870">
    <property type="entry name" value="FeS_cluster_insertion_CS"/>
</dbReference>
<dbReference type="STRING" id="559304.G8YRM1"/>
<feature type="domain" description="Core" evidence="5">
    <location>
        <begin position="174"/>
        <end position="273"/>
    </location>
</feature>
<dbReference type="PANTHER" id="PTHR10072:SF41">
    <property type="entry name" value="IRON-SULFUR CLUSTER ASSEMBLY 1 HOMOLOG, MITOCHONDRIAL"/>
    <property type="match status" value="1"/>
</dbReference>
<dbReference type="Gene3D" id="2.60.300.12">
    <property type="entry name" value="HesB-like domain"/>
    <property type="match status" value="1"/>
</dbReference>
<dbReference type="NCBIfam" id="TIGR00049">
    <property type="entry name" value="iron-sulfur cluster assembly accessory protein"/>
    <property type="match status" value="1"/>
</dbReference>
<evidence type="ECO:0000256" key="4">
    <source>
        <dbReference type="SAM" id="MobiDB-lite"/>
    </source>
</evidence>
<dbReference type="FunFam" id="2.60.300.12:FF:000001">
    <property type="entry name" value="Iron-binding protein IscA"/>
    <property type="match status" value="1"/>
</dbReference>
<feature type="region of interest" description="Disordered" evidence="4">
    <location>
        <begin position="134"/>
        <end position="169"/>
    </location>
</feature>
<comment type="function">
    <text evidence="2">Involved in the assembly of mitochondrial and cytoplasmic iron-sulfur proteins. Probably involved in the binding of an intermediate of Fe/S cluster assembly.</text>
</comment>
<proteinExistence type="inferred from homology"/>
<dbReference type="InterPro" id="IPR016092">
    <property type="entry name" value="ATAP"/>
</dbReference>
<dbReference type="PROSITE" id="PS01152">
    <property type="entry name" value="HESB"/>
    <property type="match status" value="1"/>
</dbReference>
<dbReference type="AlphaFoldDB" id="G8YRM1"/>
<dbReference type="GO" id="GO:0005739">
    <property type="term" value="C:mitochondrion"/>
    <property type="evidence" value="ECO:0007669"/>
    <property type="project" value="TreeGrafter"/>
</dbReference>
<evidence type="ECO:0000256" key="1">
    <source>
        <dbReference type="ARBA" id="ARBA00006718"/>
    </source>
</evidence>
<protein>
    <recommendedName>
        <fullName evidence="3">Iron-sulfur assembly protein 1</fullName>
    </recommendedName>
</protein>
<dbReference type="GO" id="GO:0051537">
    <property type="term" value="F:2 iron, 2 sulfur cluster binding"/>
    <property type="evidence" value="ECO:0007669"/>
    <property type="project" value="TreeGrafter"/>
</dbReference>
<dbReference type="HOGENOM" id="CLU_069054_0_1_1"/>
<evidence type="ECO:0000256" key="2">
    <source>
        <dbReference type="ARBA" id="ARBA00054873"/>
    </source>
</evidence>
<gene>
    <name evidence="6" type="primary">Piso0_000825</name>
    <name evidence="6" type="ORF">GNLVRS01_PISO0C04842g</name>
</gene>
<dbReference type="OMA" id="TSKWARH"/>
<dbReference type="InParanoid" id="G8YRM1"/>
<accession>G8YRM1</accession>
<reference evidence="6 7" key="1">
    <citation type="journal article" date="2012" name="G3 (Bethesda)">
        <title>Pichia sorbitophila, an interspecies yeast hybrid reveals early steps of genome resolution following polyploidization.</title>
        <authorList>
            <person name="Leh Louis V."/>
            <person name="Despons L."/>
            <person name="Friedrich A."/>
            <person name="Martin T."/>
            <person name="Durrens P."/>
            <person name="Casaregola S."/>
            <person name="Neuveglise C."/>
            <person name="Fairhead C."/>
            <person name="Marck C."/>
            <person name="Cruz J.A."/>
            <person name="Straub M.L."/>
            <person name="Kugler V."/>
            <person name="Sacerdot C."/>
            <person name="Uzunov Z."/>
            <person name="Thierry A."/>
            <person name="Weiss S."/>
            <person name="Bleykasten C."/>
            <person name="De Montigny J."/>
            <person name="Jacques N."/>
            <person name="Jung P."/>
            <person name="Lemaire M."/>
            <person name="Mallet S."/>
            <person name="Morel G."/>
            <person name="Richard G.F."/>
            <person name="Sarkar A."/>
            <person name="Savel G."/>
            <person name="Schacherer J."/>
            <person name="Seret M.L."/>
            <person name="Talla E."/>
            <person name="Samson G."/>
            <person name="Jubin C."/>
            <person name="Poulain J."/>
            <person name="Vacherie B."/>
            <person name="Barbe V."/>
            <person name="Pelletier E."/>
            <person name="Sherman D.J."/>
            <person name="Westhof E."/>
            <person name="Weissenbach J."/>
            <person name="Baret P.V."/>
            <person name="Wincker P."/>
            <person name="Gaillardin C."/>
            <person name="Dujon B."/>
            <person name="Souciet J.L."/>
        </authorList>
    </citation>
    <scope>NUCLEOTIDE SEQUENCE [LARGE SCALE GENOMIC DNA]</scope>
    <source>
        <strain evidence="7">ATCC MYA-4447 / BCRC 22081 / CBS 7064 / NBRC 10061 / NRRL Y-12695</strain>
    </source>
</reference>
<evidence type="ECO:0000256" key="3">
    <source>
        <dbReference type="ARBA" id="ARBA00071673"/>
    </source>
</evidence>